<dbReference type="PANTHER" id="PTHR46577">
    <property type="entry name" value="HTH-TYPE TRANSCRIPTIONAL REGULATORY PROTEIN GABR"/>
    <property type="match status" value="1"/>
</dbReference>
<accession>A0ABS7GAT8</accession>
<dbReference type="Gene3D" id="3.90.1150.10">
    <property type="entry name" value="Aspartate Aminotransferase, domain 1"/>
    <property type="match status" value="1"/>
</dbReference>
<name>A0ABS7GAT8_9BACT</name>
<dbReference type="PANTHER" id="PTHR46577:SF1">
    <property type="entry name" value="HTH-TYPE TRANSCRIPTIONAL REGULATORY PROTEIN GABR"/>
    <property type="match status" value="1"/>
</dbReference>
<dbReference type="InterPro" id="IPR015422">
    <property type="entry name" value="PyrdxlP-dep_Trfase_small"/>
</dbReference>
<keyword evidence="3" id="KW-1185">Reference proteome</keyword>
<dbReference type="InterPro" id="IPR015421">
    <property type="entry name" value="PyrdxlP-dep_Trfase_major"/>
</dbReference>
<feature type="domain" description="Aminotransferase class I/classII large" evidence="1">
    <location>
        <begin position="1"/>
        <end position="344"/>
    </location>
</feature>
<evidence type="ECO:0000313" key="2">
    <source>
        <dbReference type="EMBL" id="MBW8683837.1"/>
    </source>
</evidence>
<dbReference type="InterPro" id="IPR051446">
    <property type="entry name" value="HTH_trans_reg/aminotransferase"/>
</dbReference>
<dbReference type="InterPro" id="IPR015424">
    <property type="entry name" value="PyrdxlP-dep_Trfase"/>
</dbReference>
<gene>
    <name evidence="2" type="ORF">K1Y79_05780</name>
</gene>
<evidence type="ECO:0000313" key="3">
    <source>
        <dbReference type="Proteomes" id="UP000812961"/>
    </source>
</evidence>
<dbReference type="RefSeq" id="WP_220249046.1">
    <property type="nucleotide sequence ID" value="NZ_JAICCF010000001.1"/>
</dbReference>
<dbReference type="GO" id="GO:0008483">
    <property type="term" value="F:transaminase activity"/>
    <property type="evidence" value="ECO:0007669"/>
    <property type="project" value="UniProtKB-KW"/>
</dbReference>
<reference evidence="2 3" key="1">
    <citation type="submission" date="2021-08" db="EMBL/GenBank/DDBJ databases">
        <title>The genome sequence of Chitinophaga sp. B61.</title>
        <authorList>
            <person name="Zhang X."/>
        </authorList>
    </citation>
    <scope>NUCLEOTIDE SEQUENCE [LARGE SCALE GENOMIC DNA]</scope>
    <source>
        <strain evidence="2 3">B61</strain>
    </source>
</reference>
<organism evidence="2 3">
    <name type="scientific">Chitinophaga rhizophila</name>
    <dbReference type="NCBI Taxonomy" id="2866212"/>
    <lineage>
        <taxon>Bacteria</taxon>
        <taxon>Pseudomonadati</taxon>
        <taxon>Bacteroidota</taxon>
        <taxon>Chitinophagia</taxon>
        <taxon>Chitinophagales</taxon>
        <taxon>Chitinophagaceae</taxon>
        <taxon>Chitinophaga</taxon>
    </lineage>
</organism>
<protein>
    <submittedName>
        <fullName evidence="2">PLP-dependent aminotransferase family protein</fullName>
    </submittedName>
</protein>
<dbReference type="Gene3D" id="3.40.640.10">
    <property type="entry name" value="Type I PLP-dependent aspartate aminotransferase-like (Major domain)"/>
    <property type="match status" value="1"/>
</dbReference>
<dbReference type="CDD" id="cd00609">
    <property type="entry name" value="AAT_like"/>
    <property type="match status" value="1"/>
</dbReference>
<dbReference type="SUPFAM" id="SSF53383">
    <property type="entry name" value="PLP-dependent transferases"/>
    <property type="match status" value="1"/>
</dbReference>
<keyword evidence="2" id="KW-0808">Transferase</keyword>
<dbReference type="InterPro" id="IPR004839">
    <property type="entry name" value="Aminotransferase_I/II_large"/>
</dbReference>
<keyword evidence="2" id="KW-0032">Aminotransferase</keyword>
<comment type="caution">
    <text evidence="2">The sequence shown here is derived from an EMBL/GenBank/DDBJ whole genome shotgun (WGS) entry which is preliminary data.</text>
</comment>
<sequence length="352" mass="38501">MISLSSNYPVLAEQQAEFKSIVDRHYATYDQWLTMKSPNGNTEDRKAAASWMSGNGPAISEEQVSILTSGHQAITVALLAASLQGAAVAVDEFTYGNFLTIARWLNVQVIGCKTDEKGMLPAALEAATAKHNIKAVYVMGTINNPTGVVMPLERRLELIDIARKNGQIIIDDDAYGFLEENPPANFAQLAPDLGWFIYSLSKPLAPDIKVAYLVAPERYKEMITVAIRMTSSNPSTFFSTLVTDMINTGELADLLRRKRAEGKKRQAQTREYLSGYDIQGHENGFHCWLKLPAGLTSTGVYKALLEKGVEIMAGATFAAPGTTGEYIRIALGAEADMNRVLQALEMIKTTIS</sequence>
<proteinExistence type="predicted"/>
<dbReference type="EMBL" id="JAICCF010000001">
    <property type="protein sequence ID" value="MBW8683837.1"/>
    <property type="molecule type" value="Genomic_DNA"/>
</dbReference>
<dbReference type="Proteomes" id="UP000812961">
    <property type="component" value="Unassembled WGS sequence"/>
</dbReference>
<evidence type="ECO:0000259" key="1">
    <source>
        <dbReference type="Pfam" id="PF00155"/>
    </source>
</evidence>
<dbReference type="Pfam" id="PF00155">
    <property type="entry name" value="Aminotran_1_2"/>
    <property type="match status" value="1"/>
</dbReference>